<dbReference type="PROSITE" id="PS00211">
    <property type="entry name" value="ABC_TRANSPORTER_1"/>
    <property type="match status" value="1"/>
</dbReference>
<dbReference type="InterPro" id="IPR029481">
    <property type="entry name" value="ABC_trans_N"/>
</dbReference>
<evidence type="ECO:0000256" key="4">
    <source>
        <dbReference type="ARBA" id="ARBA00022989"/>
    </source>
</evidence>
<comment type="subcellular location">
    <subcellularLocation>
        <location evidence="1">Membrane</location>
        <topology evidence="1">Multi-pass membrane protein</topology>
    </subcellularLocation>
</comment>
<keyword evidence="2" id="KW-0813">Transport</keyword>
<dbReference type="PROSITE" id="PS50893">
    <property type="entry name" value="ABC_TRANSPORTER_2"/>
    <property type="match status" value="1"/>
</dbReference>
<dbReference type="InterPro" id="IPR013525">
    <property type="entry name" value="ABC2_TM"/>
</dbReference>
<accession>A0A9P7G514</accession>
<keyword evidence="5 6" id="KW-0472">Membrane</keyword>
<dbReference type="Gene3D" id="3.40.50.300">
    <property type="entry name" value="P-loop containing nucleotide triphosphate hydrolases"/>
    <property type="match status" value="1"/>
</dbReference>
<evidence type="ECO:0000313" key="9">
    <source>
        <dbReference type="Proteomes" id="UP000775547"/>
    </source>
</evidence>
<keyword evidence="3 6" id="KW-0812">Transmembrane</keyword>
<dbReference type="AlphaFoldDB" id="A0A9P7G514"/>
<dbReference type="Pfam" id="PF14510">
    <property type="entry name" value="ABC_trans_N"/>
    <property type="match status" value="1"/>
</dbReference>
<keyword evidence="9" id="KW-1185">Reference proteome</keyword>
<evidence type="ECO:0000256" key="3">
    <source>
        <dbReference type="ARBA" id="ARBA00022692"/>
    </source>
</evidence>
<evidence type="ECO:0000313" key="8">
    <source>
        <dbReference type="EMBL" id="KAG5644207.1"/>
    </source>
</evidence>
<dbReference type="InterPro" id="IPR027417">
    <property type="entry name" value="P-loop_NTPase"/>
</dbReference>
<proteinExistence type="predicted"/>
<evidence type="ECO:0000256" key="1">
    <source>
        <dbReference type="ARBA" id="ARBA00004141"/>
    </source>
</evidence>
<dbReference type="GO" id="GO:0140359">
    <property type="term" value="F:ABC-type transporter activity"/>
    <property type="evidence" value="ECO:0007669"/>
    <property type="project" value="InterPro"/>
</dbReference>
<feature type="transmembrane region" description="Helical" evidence="6">
    <location>
        <begin position="554"/>
        <end position="580"/>
    </location>
</feature>
<feature type="transmembrane region" description="Helical" evidence="6">
    <location>
        <begin position="512"/>
        <end position="533"/>
    </location>
</feature>
<dbReference type="OrthoDB" id="245989at2759"/>
<keyword evidence="4 6" id="KW-1133">Transmembrane helix</keyword>
<dbReference type="EMBL" id="JABCKV010000079">
    <property type="protein sequence ID" value="KAG5644207.1"/>
    <property type="molecule type" value="Genomic_DNA"/>
</dbReference>
<dbReference type="SUPFAM" id="SSF52540">
    <property type="entry name" value="P-loop containing nucleoside triphosphate hydrolases"/>
    <property type="match status" value="1"/>
</dbReference>
<reference evidence="8" key="2">
    <citation type="submission" date="2021-10" db="EMBL/GenBank/DDBJ databases">
        <title>Phylogenomics reveals ancestral predisposition of the termite-cultivated fungus Termitomyces towards a domesticated lifestyle.</title>
        <authorList>
            <person name="Auxier B."/>
            <person name="Grum-Grzhimaylo A."/>
            <person name="Cardenas M.E."/>
            <person name="Lodge J.D."/>
            <person name="Laessoe T."/>
            <person name="Pedersen O."/>
            <person name="Smith M.E."/>
            <person name="Kuyper T.W."/>
            <person name="Franco-Molano E.A."/>
            <person name="Baroni T.J."/>
            <person name="Aanen D.K."/>
        </authorList>
    </citation>
    <scope>NUCLEOTIDE SEQUENCE</scope>
    <source>
        <strain evidence="8">AP01</strain>
        <tissue evidence="8">Mycelium</tissue>
    </source>
</reference>
<dbReference type="InterPro" id="IPR017871">
    <property type="entry name" value="ABC_transporter-like_CS"/>
</dbReference>
<dbReference type="InterPro" id="IPR034001">
    <property type="entry name" value="ABCG_PDR_1"/>
</dbReference>
<protein>
    <recommendedName>
        <fullName evidence="7">ABC transporter domain-containing protein</fullName>
    </recommendedName>
</protein>
<dbReference type="CDD" id="cd03233">
    <property type="entry name" value="ABCG_PDR_domain1"/>
    <property type="match status" value="1"/>
</dbReference>
<feature type="domain" description="ABC transporter" evidence="7">
    <location>
        <begin position="115"/>
        <end position="368"/>
    </location>
</feature>
<organism evidence="8 9">
    <name type="scientific">Asterophora parasitica</name>
    <dbReference type="NCBI Taxonomy" id="117018"/>
    <lineage>
        <taxon>Eukaryota</taxon>
        <taxon>Fungi</taxon>
        <taxon>Dikarya</taxon>
        <taxon>Basidiomycota</taxon>
        <taxon>Agaricomycotina</taxon>
        <taxon>Agaricomycetes</taxon>
        <taxon>Agaricomycetidae</taxon>
        <taxon>Agaricales</taxon>
        <taxon>Tricholomatineae</taxon>
        <taxon>Lyophyllaceae</taxon>
        <taxon>Asterophora</taxon>
    </lineage>
</organism>
<evidence type="ECO:0000256" key="5">
    <source>
        <dbReference type="ARBA" id="ARBA00023136"/>
    </source>
</evidence>
<dbReference type="GO" id="GO:0016020">
    <property type="term" value="C:membrane"/>
    <property type="evidence" value="ECO:0007669"/>
    <property type="project" value="UniProtKB-SubCell"/>
</dbReference>
<gene>
    <name evidence="8" type="ORF">DXG03_008870</name>
</gene>
<dbReference type="GO" id="GO:0005524">
    <property type="term" value="F:ATP binding"/>
    <property type="evidence" value="ECO:0007669"/>
    <property type="project" value="InterPro"/>
</dbReference>
<comment type="caution">
    <text evidence="8">The sequence shown here is derived from an EMBL/GenBank/DDBJ whole genome shotgun (WGS) entry which is preliminary data.</text>
</comment>
<dbReference type="PANTHER" id="PTHR19241">
    <property type="entry name" value="ATP-BINDING CASSETTE TRANSPORTER"/>
    <property type="match status" value="1"/>
</dbReference>
<dbReference type="InterPro" id="IPR003439">
    <property type="entry name" value="ABC_transporter-like_ATP-bd"/>
</dbReference>
<dbReference type="Pfam" id="PF00005">
    <property type="entry name" value="ABC_tran"/>
    <property type="match status" value="1"/>
</dbReference>
<evidence type="ECO:0000256" key="6">
    <source>
        <dbReference type="SAM" id="Phobius"/>
    </source>
</evidence>
<dbReference type="Pfam" id="PF01061">
    <property type="entry name" value="ABC2_membrane"/>
    <property type="match status" value="1"/>
</dbReference>
<sequence length="590" mass="65573">MAFTARPKIRRGSTASHVDVNYFDPEGVRNLNRTLTRMSHANDRPSLATSDDTLTADGPFDFEKTLKNLVKQREEAQILTRELGVVFENLRVQGLGTTASYQPTLGTVLNPLTVLEKIRTMRNPPLRDILSGFEGVVRPGEMLRTDAAAVVLGRPGSGCSTFLKTLANHREEYHAITGEVHYDSLSPKEIAKFYRGDVQYCPEDDVHFPTLTVKQTLDFAAKTRVPHARLESSKSLYVDKMTEVLSTIFGLKHTQGTPVGDNAIRGVSGGEKKRVSIAEALATRSRVHCWDNSTRGLDSSTALEFGRALRIATDLDHLSTIVSIYQAGETLYQLFNKVCVIYEGRMAYFGPASEARQYFIDMGYEPANRQTTPDFLVAVTDPNGRIPRPSYGPLPRTASEFAEHFLRSSRGEQNRDDIQLYKQARVGVPERANAYKQSVRAEHARTAKKTSAYTISIPMQARAVMKRRMEILIGNKVATLFLLFSFVLQGIIVGTVFVKIPEATSAFFSRGGVLFFALLFSALSSMAEIPALFSQRPIVNRHEKAAMYHPFVEAAALTLVDIPITVFTTAIFGIILYFLIGLQRTAAQFL</sequence>
<reference evidence="8" key="1">
    <citation type="submission" date="2020-07" db="EMBL/GenBank/DDBJ databases">
        <authorList>
            <person name="Nieuwenhuis M."/>
            <person name="Van De Peppel L.J.J."/>
        </authorList>
    </citation>
    <scope>NUCLEOTIDE SEQUENCE</scope>
    <source>
        <strain evidence="8">AP01</strain>
        <tissue evidence="8">Mycelium</tissue>
    </source>
</reference>
<dbReference type="GO" id="GO:0016887">
    <property type="term" value="F:ATP hydrolysis activity"/>
    <property type="evidence" value="ECO:0007669"/>
    <property type="project" value="InterPro"/>
</dbReference>
<evidence type="ECO:0000256" key="2">
    <source>
        <dbReference type="ARBA" id="ARBA00022448"/>
    </source>
</evidence>
<dbReference type="Proteomes" id="UP000775547">
    <property type="component" value="Unassembled WGS sequence"/>
</dbReference>
<feature type="transmembrane region" description="Helical" evidence="6">
    <location>
        <begin position="477"/>
        <end position="500"/>
    </location>
</feature>
<name>A0A9P7G514_9AGAR</name>
<evidence type="ECO:0000259" key="7">
    <source>
        <dbReference type="PROSITE" id="PS50893"/>
    </source>
</evidence>